<keyword evidence="7" id="KW-1185">Reference proteome</keyword>
<feature type="transmembrane region" description="Helical" evidence="5">
    <location>
        <begin position="77"/>
        <end position="100"/>
    </location>
</feature>
<reference evidence="6" key="1">
    <citation type="submission" date="2019-11" db="EMBL/GenBank/DDBJ databases">
        <title>Leishmania tarentolae CDS.</title>
        <authorList>
            <person name="Goto Y."/>
            <person name="Yamagishi J."/>
        </authorList>
    </citation>
    <scope>NUCLEOTIDE SEQUENCE [LARGE SCALE GENOMIC DNA]</scope>
    <source>
        <strain evidence="6">Parrot Tar II</strain>
    </source>
</reference>
<feature type="transmembrane region" description="Helical" evidence="5">
    <location>
        <begin position="21"/>
        <end position="40"/>
    </location>
</feature>
<evidence type="ECO:0000313" key="6">
    <source>
        <dbReference type="EMBL" id="GET86442.1"/>
    </source>
</evidence>
<feature type="transmembrane region" description="Helical" evidence="5">
    <location>
        <begin position="46"/>
        <end position="65"/>
    </location>
</feature>
<evidence type="ECO:0000256" key="5">
    <source>
        <dbReference type="SAM" id="Phobius"/>
    </source>
</evidence>
<dbReference type="OrthoDB" id="423534at2759"/>
<feature type="transmembrane region" description="Helical" evidence="5">
    <location>
        <begin position="106"/>
        <end position="128"/>
    </location>
</feature>
<keyword evidence="3 5" id="KW-1133">Transmembrane helix</keyword>
<protein>
    <submittedName>
        <fullName evidence="6">Uncharacterized protein</fullName>
    </submittedName>
</protein>
<dbReference type="VEuPathDB" id="TriTrypDB:LtaPh_1002500"/>
<dbReference type="Proteomes" id="UP000419144">
    <property type="component" value="Unassembled WGS sequence"/>
</dbReference>
<dbReference type="InterPro" id="IPR013714">
    <property type="entry name" value="Golgi_TVP15"/>
</dbReference>
<proteinExistence type="predicted"/>
<keyword evidence="2 5" id="KW-0812">Transmembrane</keyword>
<evidence type="ECO:0000256" key="3">
    <source>
        <dbReference type="ARBA" id="ARBA00022989"/>
    </source>
</evidence>
<dbReference type="GO" id="GO:0016020">
    <property type="term" value="C:membrane"/>
    <property type="evidence" value="ECO:0007669"/>
    <property type="project" value="UniProtKB-SubCell"/>
</dbReference>
<evidence type="ECO:0000256" key="2">
    <source>
        <dbReference type="ARBA" id="ARBA00022692"/>
    </source>
</evidence>
<keyword evidence="4 5" id="KW-0472">Membrane</keyword>
<evidence type="ECO:0000256" key="1">
    <source>
        <dbReference type="ARBA" id="ARBA00004141"/>
    </source>
</evidence>
<name>A0A640KAL3_LEITA</name>
<sequence>MARPNFDEFRNSSPFAMVLKILAILCAFGAGTYSLYLFIIYSYFGIGFFAALLYVLVFSIIIPSAELGLMSSSVVSVFARFLTSPMGRAFMYVFMGGVVLGHGIGGWVVGVFLFVVAVINIIAGCLMYA</sequence>
<dbReference type="EMBL" id="BLBS01000011">
    <property type="protein sequence ID" value="GET86442.1"/>
    <property type="molecule type" value="Genomic_DNA"/>
</dbReference>
<comment type="subcellular location">
    <subcellularLocation>
        <location evidence="1">Membrane</location>
        <topology evidence="1">Multi-pass membrane protein</topology>
    </subcellularLocation>
</comment>
<evidence type="ECO:0000256" key="4">
    <source>
        <dbReference type="ARBA" id="ARBA00023136"/>
    </source>
</evidence>
<dbReference type="AlphaFoldDB" id="A0A640KAL3"/>
<comment type="caution">
    <text evidence="6">The sequence shown here is derived from an EMBL/GenBank/DDBJ whole genome shotgun (WGS) entry which is preliminary data.</text>
</comment>
<dbReference type="Pfam" id="PF08507">
    <property type="entry name" value="COPI_assoc"/>
    <property type="match status" value="1"/>
</dbReference>
<organism evidence="6 7">
    <name type="scientific">Leishmania tarentolae</name>
    <name type="common">Sauroleishmania tarentolae</name>
    <dbReference type="NCBI Taxonomy" id="5689"/>
    <lineage>
        <taxon>Eukaryota</taxon>
        <taxon>Discoba</taxon>
        <taxon>Euglenozoa</taxon>
        <taxon>Kinetoplastea</taxon>
        <taxon>Metakinetoplastina</taxon>
        <taxon>Trypanosomatida</taxon>
        <taxon>Trypanosomatidae</taxon>
        <taxon>Leishmaniinae</taxon>
        <taxon>Leishmania</taxon>
        <taxon>lizard Leishmania</taxon>
    </lineage>
</organism>
<gene>
    <name evidence="6" type="ORF">LtaPh_1002500</name>
</gene>
<accession>A0A640KAL3</accession>
<evidence type="ECO:0000313" key="7">
    <source>
        <dbReference type="Proteomes" id="UP000419144"/>
    </source>
</evidence>